<proteinExistence type="predicted"/>
<dbReference type="Proteomes" id="UP000724268">
    <property type="component" value="Unassembled WGS sequence"/>
</dbReference>
<name>A0ABS7A1I8_9DEIN</name>
<keyword evidence="2" id="KW-1185">Reference proteome</keyword>
<comment type="caution">
    <text evidence="1">The sequence shown here is derived from an EMBL/GenBank/DDBJ whole genome shotgun (WGS) entry which is preliminary data.</text>
</comment>
<sequence length="192" mass="19189">MLLPNTAQQVHRAHTPGATAQAKLGAALQVRADLRQKLQAQAQVNLAAGASMLSQAAALVGGEAGALLGAAAQIAVQARASLALGTPPELALVGQVVAGLPNPTAAQALPHLIRAAGVLALKGGEASGSARLALSMVSLAARASGRGMDFQLGVAWPLARGMALRGGVEVVEGRRLEARLGFAARLQARLGG</sequence>
<dbReference type="EMBL" id="JAHXRS010000029">
    <property type="protein sequence ID" value="MBW6396023.1"/>
    <property type="molecule type" value="Genomic_DNA"/>
</dbReference>
<evidence type="ECO:0000313" key="1">
    <source>
        <dbReference type="EMBL" id="MBW6396023.1"/>
    </source>
</evidence>
<gene>
    <name evidence="1" type="ORF">KZX47_12800</name>
</gene>
<organism evidence="1 2">
    <name type="scientific">Thermus brevis</name>
    <dbReference type="NCBI Taxonomy" id="2862456"/>
    <lineage>
        <taxon>Bacteria</taxon>
        <taxon>Thermotogati</taxon>
        <taxon>Deinococcota</taxon>
        <taxon>Deinococci</taxon>
        <taxon>Thermales</taxon>
        <taxon>Thermaceae</taxon>
        <taxon>Thermus</taxon>
    </lineage>
</organism>
<protein>
    <submittedName>
        <fullName evidence="1">Uncharacterized protein</fullName>
    </submittedName>
</protein>
<dbReference type="RefSeq" id="WP_219760478.1">
    <property type="nucleotide sequence ID" value="NZ_JAHXRS010000029.1"/>
</dbReference>
<evidence type="ECO:0000313" key="2">
    <source>
        <dbReference type="Proteomes" id="UP000724268"/>
    </source>
</evidence>
<reference evidence="1 2" key="1">
    <citation type="submission" date="2021-07" db="EMBL/GenBank/DDBJ databases">
        <title>Thermus aquaticus gen. n. and sp. n., a nonsporulating extreme thermophile.</title>
        <authorList>
            <person name="Hu C.-J."/>
            <person name="Li W.-J."/>
            <person name="Xian W.-D."/>
        </authorList>
    </citation>
    <scope>NUCLEOTIDE SEQUENCE [LARGE SCALE GENOMIC DNA]</scope>
    <source>
        <strain evidence="1 2">SYSU G05001</strain>
    </source>
</reference>
<accession>A0ABS7A1I8</accession>